<organism evidence="1 2">
    <name type="scientific">Flavobacterium chungangense</name>
    <dbReference type="NCBI Taxonomy" id="554283"/>
    <lineage>
        <taxon>Bacteria</taxon>
        <taxon>Pseudomonadati</taxon>
        <taxon>Bacteroidota</taxon>
        <taxon>Flavobacteriia</taxon>
        <taxon>Flavobacteriales</taxon>
        <taxon>Flavobacteriaceae</taxon>
        <taxon>Flavobacterium</taxon>
    </lineage>
</organism>
<comment type="caution">
    <text evidence="1">The sequence shown here is derived from an EMBL/GenBank/DDBJ whole genome shotgun (WGS) entry which is preliminary data.</text>
</comment>
<name>A0A6V6YYU2_9FLAO</name>
<dbReference type="RefSeq" id="WP_031455267.1">
    <property type="nucleotide sequence ID" value="NZ_CAIJDO010000131.1"/>
</dbReference>
<accession>A0A6V6YYU2</accession>
<protein>
    <submittedName>
        <fullName evidence="1">Uncharacterized protein</fullName>
    </submittedName>
</protein>
<dbReference type="AlphaFoldDB" id="A0A6V6YYU2"/>
<dbReference type="EMBL" id="CAIJDO010000131">
    <property type="protein sequence ID" value="CAD0004585.1"/>
    <property type="molecule type" value="Genomic_DNA"/>
</dbReference>
<dbReference type="Proteomes" id="UP000556700">
    <property type="component" value="Unassembled WGS sequence"/>
</dbReference>
<evidence type="ECO:0000313" key="2">
    <source>
        <dbReference type="Proteomes" id="UP000556700"/>
    </source>
</evidence>
<proteinExistence type="predicted"/>
<sequence length="81" mass="9711">MKKYNLETKSVVPGCLRPGRFDPFCYQNEMNEEVYRRFGDVFIDSILEVSRTIYINNHPKEEYFEDGLDLRGKYLLKRNNP</sequence>
<evidence type="ECO:0000313" key="1">
    <source>
        <dbReference type="EMBL" id="CAD0004585.1"/>
    </source>
</evidence>
<keyword evidence="2" id="KW-1185">Reference proteome</keyword>
<reference evidence="1 2" key="1">
    <citation type="submission" date="2020-06" db="EMBL/GenBank/DDBJ databases">
        <authorList>
            <person name="Criscuolo A."/>
        </authorList>
    </citation>
    <scope>NUCLEOTIDE SEQUENCE [LARGE SCALE GENOMIC DNA]</scope>
    <source>
        <strain evidence="2">CIP 110025</strain>
    </source>
</reference>
<gene>
    <name evidence="1" type="ORF">FLACHUCJ7_01921</name>
</gene>